<gene>
    <name evidence="3" type="ORF">N0V91_000967</name>
</gene>
<dbReference type="PANTHER" id="PTHR42080">
    <property type="entry name" value="SRR1 DOMAIN-CONTAINING PROTEIN"/>
    <property type="match status" value="1"/>
</dbReference>
<evidence type="ECO:0000313" key="3">
    <source>
        <dbReference type="EMBL" id="KAJ4411832.1"/>
    </source>
</evidence>
<dbReference type="InterPro" id="IPR012942">
    <property type="entry name" value="SRR1-like"/>
</dbReference>
<dbReference type="AlphaFoldDB" id="A0A9W8ZNL8"/>
<feature type="compositionally biased region" description="Basic and acidic residues" evidence="1">
    <location>
        <begin position="270"/>
        <end position="300"/>
    </location>
</feature>
<evidence type="ECO:0000259" key="2">
    <source>
        <dbReference type="Pfam" id="PF07985"/>
    </source>
</evidence>
<name>A0A9W8ZNL8_9PLEO</name>
<feature type="domain" description="SRR1-like" evidence="2">
    <location>
        <begin position="85"/>
        <end position="255"/>
    </location>
</feature>
<dbReference type="OrthoDB" id="5318346at2759"/>
<sequence length="300" mass="33932">MGGRGRVKRQQIDTEDGWTVITHGLSNLSVDNGKKKGKGSRNNAQAGFMPTAIVQGLTAEKLLQDFQNRTRKWETTACAKHLVDVLAKAEKNVTDAVCIGIGSFSRDWEHRHRAMWQLVLFMGVISYLRQSSTEVKLYAQEPAFTSLDHDFLSLLSVNVCVNDITTRITPQSFVFSPFVDWYLLLPIFLRDKDPVLYVGNEILNDYGAYAQSEEKREKLDECNRLGQNWLAKRDVVKLRGFEMHPHALNGMVVYWNNAEAIGDAGTVAGKDSKSGHEARQDKDKADRARQEGDKREERDT</sequence>
<dbReference type="Pfam" id="PF07985">
    <property type="entry name" value="SRR1"/>
    <property type="match status" value="1"/>
</dbReference>
<dbReference type="EMBL" id="JAPEVA010000004">
    <property type="protein sequence ID" value="KAJ4411832.1"/>
    <property type="molecule type" value="Genomic_DNA"/>
</dbReference>
<dbReference type="Proteomes" id="UP001140510">
    <property type="component" value="Unassembled WGS sequence"/>
</dbReference>
<dbReference type="PANTHER" id="PTHR42080:SF1">
    <property type="entry name" value="SRR1-LIKE DOMAIN-CONTAINING PROTEIN"/>
    <property type="match status" value="1"/>
</dbReference>
<evidence type="ECO:0000256" key="1">
    <source>
        <dbReference type="SAM" id="MobiDB-lite"/>
    </source>
</evidence>
<reference evidence="3" key="1">
    <citation type="submission" date="2022-10" db="EMBL/GenBank/DDBJ databases">
        <title>Tapping the CABI collections for fungal endophytes: first genome assemblies for Collariella, Neodidymelliopsis, Ascochyta clinopodiicola, Didymella pomorum, Didymosphaeria variabile, Neocosmospora piperis and Neocucurbitaria cava.</title>
        <authorList>
            <person name="Hill R."/>
        </authorList>
    </citation>
    <scope>NUCLEOTIDE SEQUENCE</scope>
    <source>
        <strain evidence="3">IMI 355091</strain>
    </source>
</reference>
<feature type="region of interest" description="Disordered" evidence="1">
    <location>
        <begin position="265"/>
        <end position="300"/>
    </location>
</feature>
<protein>
    <recommendedName>
        <fullName evidence="2">SRR1-like domain-containing protein</fullName>
    </recommendedName>
</protein>
<keyword evidence="4" id="KW-1185">Reference proteome</keyword>
<evidence type="ECO:0000313" key="4">
    <source>
        <dbReference type="Proteomes" id="UP001140510"/>
    </source>
</evidence>
<organism evidence="3 4">
    <name type="scientific">Didymella pomorum</name>
    <dbReference type="NCBI Taxonomy" id="749634"/>
    <lineage>
        <taxon>Eukaryota</taxon>
        <taxon>Fungi</taxon>
        <taxon>Dikarya</taxon>
        <taxon>Ascomycota</taxon>
        <taxon>Pezizomycotina</taxon>
        <taxon>Dothideomycetes</taxon>
        <taxon>Pleosporomycetidae</taxon>
        <taxon>Pleosporales</taxon>
        <taxon>Pleosporineae</taxon>
        <taxon>Didymellaceae</taxon>
        <taxon>Didymella</taxon>
    </lineage>
</organism>
<proteinExistence type="predicted"/>
<comment type="caution">
    <text evidence="3">The sequence shown here is derived from an EMBL/GenBank/DDBJ whole genome shotgun (WGS) entry which is preliminary data.</text>
</comment>
<accession>A0A9W8ZNL8</accession>